<organism evidence="2 3">
    <name type="scientific">Sphaceloma murrayae</name>
    <dbReference type="NCBI Taxonomy" id="2082308"/>
    <lineage>
        <taxon>Eukaryota</taxon>
        <taxon>Fungi</taxon>
        <taxon>Dikarya</taxon>
        <taxon>Ascomycota</taxon>
        <taxon>Pezizomycotina</taxon>
        <taxon>Dothideomycetes</taxon>
        <taxon>Dothideomycetidae</taxon>
        <taxon>Myriangiales</taxon>
        <taxon>Elsinoaceae</taxon>
        <taxon>Sphaceloma</taxon>
    </lineage>
</organism>
<accession>A0A2K1R3A4</accession>
<evidence type="ECO:0000313" key="2">
    <source>
        <dbReference type="EMBL" id="PNS21748.1"/>
    </source>
</evidence>
<feature type="region of interest" description="Disordered" evidence="1">
    <location>
        <begin position="1"/>
        <end position="51"/>
    </location>
</feature>
<dbReference type="EMBL" id="NKHZ01000010">
    <property type="protein sequence ID" value="PNS21748.1"/>
    <property type="molecule type" value="Genomic_DNA"/>
</dbReference>
<name>A0A2K1R3A4_9PEZI</name>
<evidence type="ECO:0000256" key="1">
    <source>
        <dbReference type="SAM" id="MobiDB-lite"/>
    </source>
</evidence>
<dbReference type="InParanoid" id="A0A2K1R3A4"/>
<reference evidence="2 3" key="1">
    <citation type="submission" date="2017-06" db="EMBL/GenBank/DDBJ databases">
        <title>Draft genome sequence of a variant of Elsinoe murrayae.</title>
        <authorList>
            <person name="Cheng Q."/>
        </authorList>
    </citation>
    <scope>NUCLEOTIDE SEQUENCE [LARGE SCALE GENOMIC DNA]</scope>
    <source>
        <strain evidence="2 3">CQ-2017a</strain>
    </source>
</reference>
<dbReference type="AlphaFoldDB" id="A0A2K1R3A4"/>
<proteinExistence type="predicted"/>
<evidence type="ECO:0000313" key="3">
    <source>
        <dbReference type="Proteomes" id="UP000243797"/>
    </source>
</evidence>
<dbReference type="Proteomes" id="UP000243797">
    <property type="component" value="Unassembled WGS sequence"/>
</dbReference>
<dbReference type="OrthoDB" id="3857015at2759"/>
<evidence type="ECO:0008006" key="4">
    <source>
        <dbReference type="Google" id="ProtNLM"/>
    </source>
</evidence>
<protein>
    <recommendedName>
        <fullName evidence="4">BTB domain-containing protein</fullName>
    </recommendedName>
</protein>
<keyword evidence="3" id="KW-1185">Reference proteome</keyword>
<sequence>MPRATKSPYFHNDGVTDGSDRGRVKRKTMASAEHADAAQSTKRPKSAGADKDVRAVIDKEAKLEASAALPFYSSDVNVNRELARKKIESHLTVLVKLVVGPNETVFQVPFDILRDASPFFRAAIGRIWAKRDENGQIVLSLPEDDPFPVGYFIKWAHGGRVGEGRLRLPDDASHATELLVDLYTYGQKVLSEGFKNAVMNKVRNYHAHARHLLVSIAAFERAFNSGLPDDCALQRYFVDVMIVGTRPPDLDEGLLKDAPKLLLKIAQGLLRDKVNGTSHRGVFLDRYSCVYHEHRDTPFCSLHWGP</sequence>
<comment type="caution">
    <text evidence="2">The sequence shown here is derived from an EMBL/GenBank/DDBJ whole genome shotgun (WGS) entry which is preliminary data.</text>
</comment>
<gene>
    <name evidence="2" type="ORF">CAC42_1602</name>
</gene>